<dbReference type="PRINTS" id="PR00412">
    <property type="entry name" value="EPOXHYDRLASE"/>
</dbReference>
<reference evidence="5" key="1">
    <citation type="submission" date="2022-03" db="EMBL/GenBank/DDBJ databases">
        <authorList>
            <person name="Martin C."/>
        </authorList>
    </citation>
    <scope>NUCLEOTIDE SEQUENCE</scope>
</reference>
<feature type="chain" id="PRO_5035840315" description="AB hydrolase-1 domain-containing protein" evidence="3">
    <location>
        <begin position="24"/>
        <end position="335"/>
    </location>
</feature>
<dbReference type="InterPro" id="IPR000639">
    <property type="entry name" value="Epox_hydrolase-like"/>
</dbReference>
<evidence type="ECO:0000256" key="2">
    <source>
        <dbReference type="ARBA" id="ARBA00038334"/>
    </source>
</evidence>
<comment type="caution">
    <text evidence="5">The sequence shown here is derived from an EMBL/GenBank/DDBJ whole genome shotgun (WGS) entry which is preliminary data.</text>
</comment>
<name>A0A8S4N500_OWEFU</name>
<dbReference type="OrthoDB" id="408373at2759"/>
<evidence type="ECO:0000256" key="3">
    <source>
        <dbReference type="SAM" id="SignalP"/>
    </source>
</evidence>
<dbReference type="NCBIfam" id="NF002938">
    <property type="entry name" value="PRK03592.1"/>
    <property type="match status" value="1"/>
</dbReference>
<dbReference type="GO" id="GO:0004301">
    <property type="term" value="F:epoxide hydrolase activity"/>
    <property type="evidence" value="ECO:0007669"/>
    <property type="project" value="UniProtKB-ARBA"/>
</dbReference>
<evidence type="ECO:0000313" key="5">
    <source>
        <dbReference type="EMBL" id="CAH1775499.1"/>
    </source>
</evidence>
<dbReference type="Proteomes" id="UP000749559">
    <property type="component" value="Unassembled WGS sequence"/>
</dbReference>
<sequence>MTRIIYFCIYVAIVVNLLNDCLALTDDEVTIMASNFLATRKNIHVLNGNMSYLDSGPVDAKYVVVLLHGNPTAAYLWRNIAPYLIQHGIRCVAPDLIGMGHSSKIPNSWYYVSDHVRYINEWFTLMKFPRKINLVVHDWGGPLGFNWAMNNKRRVQSLTFFEALVTYSENLDAMYDSMPIFKEFRSPAGEKLVLEENAFFDLFYELLPGVLSDKDKAEYLVPFLEPGESRRPMLTFPRDLPRKSEQRSCFVNKMTKKYSSWLAKTKRFPKHAILAYPGILTPAMADTVKDWANIEFTNVTGDRPMLHYFQEEAPRPLGMAIEKILVRVLKINTPL</sequence>
<keyword evidence="3" id="KW-0732">Signal</keyword>
<organism evidence="5 6">
    <name type="scientific">Owenia fusiformis</name>
    <name type="common">Polychaete worm</name>
    <dbReference type="NCBI Taxonomy" id="6347"/>
    <lineage>
        <taxon>Eukaryota</taxon>
        <taxon>Metazoa</taxon>
        <taxon>Spiralia</taxon>
        <taxon>Lophotrochozoa</taxon>
        <taxon>Annelida</taxon>
        <taxon>Polychaeta</taxon>
        <taxon>Sedentaria</taxon>
        <taxon>Canalipalpata</taxon>
        <taxon>Sabellida</taxon>
        <taxon>Oweniida</taxon>
        <taxon>Oweniidae</taxon>
        <taxon>Owenia</taxon>
    </lineage>
</organism>
<dbReference type="InterPro" id="IPR000073">
    <property type="entry name" value="AB_hydrolase_1"/>
</dbReference>
<feature type="domain" description="AB hydrolase-1" evidence="4">
    <location>
        <begin position="62"/>
        <end position="203"/>
    </location>
</feature>
<protein>
    <recommendedName>
        <fullName evidence="4">AB hydrolase-1 domain-containing protein</fullName>
    </recommendedName>
</protein>
<keyword evidence="6" id="KW-1185">Reference proteome</keyword>
<dbReference type="SUPFAM" id="SSF53474">
    <property type="entry name" value="alpha/beta-Hydrolases"/>
    <property type="match status" value="1"/>
</dbReference>
<dbReference type="PANTHER" id="PTHR43329">
    <property type="entry name" value="EPOXIDE HYDROLASE"/>
    <property type="match status" value="1"/>
</dbReference>
<evidence type="ECO:0000256" key="1">
    <source>
        <dbReference type="ARBA" id="ARBA00022801"/>
    </source>
</evidence>
<keyword evidence="1" id="KW-0378">Hydrolase</keyword>
<dbReference type="Pfam" id="PF00561">
    <property type="entry name" value="Abhydrolase_1"/>
    <property type="match status" value="1"/>
</dbReference>
<proteinExistence type="inferred from homology"/>
<accession>A0A8S4N500</accession>
<evidence type="ECO:0000313" key="6">
    <source>
        <dbReference type="Proteomes" id="UP000749559"/>
    </source>
</evidence>
<feature type="signal peptide" evidence="3">
    <location>
        <begin position="1"/>
        <end position="23"/>
    </location>
</feature>
<dbReference type="Gene3D" id="3.40.50.1820">
    <property type="entry name" value="alpha/beta hydrolase"/>
    <property type="match status" value="1"/>
</dbReference>
<gene>
    <name evidence="5" type="ORF">OFUS_LOCUS2796</name>
</gene>
<dbReference type="EMBL" id="CAIIXF020000001">
    <property type="protein sequence ID" value="CAH1775499.1"/>
    <property type="molecule type" value="Genomic_DNA"/>
</dbReference>
<evidence type="ECO:0000259" key="4">
    <source>
        <dbReference type="Pfam" id="PF00561"/>
    </source>
</evidence>
<dbReference type="AlphaFoldDB" id="A0A8S4N500"/>
<dbReference type="InterPro" id="IPR029058">
    <property type="entry name" value="AB_hydrolase_fold"/>
</dbReference>
<comment type="similarity">
    <text evidence="2">Belongs to the AB hydrolase superfamily. Epoxide hydrolase family.</text>
</comment>